<evidence type="ECO:0000313" key="2">
    <source>
        <dbReference type="Proteomes" id="UP000805193"/>
    </source>
</evidence>
<dbReference type="Proteomes" id="UP000805193">
    <property type="component" value="Unassembled WGS sequence"/>
</dbReference>
<protein>
    <submittedName>
        <fullName evidence="1">Uncharacterized protein</fullName>
    </submittedName>
</protein>
<name>A0AC60Q7U1_IXOPE</name>
<keyword evidence="2" id="KW-1185">Reference proteome</keyword>
<dbReference type="EMBL" id="JABSTQ010009379">
    <property type="protein sequence ID" value="KAG0429803.1"/>
    <property type="molecule type" value="Genomic_DNA"/>
</dbReference>
<proteinExistence type="predicted"/>
<accession>A0AC60Q7U1</accession>
<sequence>MDRCNPQLAKLQESFINHLVAPLCNAYGEAGLLPGHWVEASDSEDEGVPDKMESQTGRDTEDDTEGETSASGRPWKRPSQQLQPRKVSCLQTKHLQDNYEHWVNILKEENRLKEAAQQQGATSPRTAAVDDDGPDDAEDSDGADEDDDDDEEDDDDDIVVAGGADDAPGSPLQEEMETIQEVEEGGAAVAGGGGTGSTKTSPCKSRDHFLGVVKRPVGDAFSVSSGGGLTSGLCPCPSQEAASSAARTQGGAKTLAAVDDAVVSGASLPRPLPPSPLREGAASRGEPRSSRAGRPRYLTLRFWKRGNNT</sequence>
<evidence type="ECO:0000313" key="1">
    <source>
        <dbReference type="EMBL" id="KAG0429803.1"/>
    </source>
</evidence>
<gene>
    <name evidence="1" type="ORF">HPB47_023277</name>
</gene>
<organism evidence="1 2">
    <name type="scientific">Ixodes persulcatus</name>
    <name type="common">Taiga tick</name>
    <dbReference type="NCBI Taxonomy" id="34615"/>
    <lineage>
        <taxon>Eukaryota</taxon>
        <taxon>Metazoa</taxon>
        <taxon>Ecdysozoa</taxon>
        <taxon>Arthropoda</taxon>
        <taxon>Chelicerata</taxon>
        <taxon>Arachnida</taxon>
        <taxon>Acari</taxon>
        <taxon>Parasitiformes</taxon>
        <taxon>Ixodida</taxon>
        <taxon>Ixodoidea</taxon>
        <taxon>Ixodidae</taxon>
        <taxon>Ixodinae</taxon>
        <taxon>Ixodes</taxon>
    </lineage>
</organism>
<comment type="caution">
    <text evidence="1">The sequence shown here is derived from an EMBL/GenBank/DDBJ whole genome shotgun (WGS) entry which is preliminary data.</text>
</comment>
<reference evidence="1 2" key="1">
    <citation type="journal article" date="2020" name="Cell">
        <title>Large-Scale Comparative Analyses of Tick Genomes Elucidate Their Genetic Diversity and Vector Capacities.</title>
        <authorList>
            <consortium name="Tick Genome and Microbiome Consortium (TIGMIC)"/>
            <person name="Jia N."/>
            <person name="Wang J."/>
            <person name="Shi W."/>
            <person name="Du L."/>
            <person name="Sun Y."/>
            <person name="Zhan W."/>
            <person name="Jiang J.F."/>
            <person name="Wang Q."/>
            <person name="Zhang B."/>
            <person name="Ji P."/>
            <person name="Bell-Sakyi L."/>
            <person name="Cui X.M."/>
            <person name="Yuan T.T."/>
            <person name="Jiang B.G."/>
            <person name="Yang W.F."/>
            <person name="Lam T.T."/>
            <person name="Chang Q.C."/>
            <person name="Ding S.J."/>
            <person name="Wang X.J."/>
            <person name="Zhu J.G."/>
            <person name="Ruan X.D."/>
            <person name="Zhao L."/>
            <person name="Wei J.T."/>
            <person name="Ye R.Z."/>
            <person name="Que T.C."/>
            <person name="Du C.H."/>
            <person name="Zhou Y.H."/>
            <person name="Cheng J.X."/>
            <person name="Dai P.F."/>
            <person name="Guo W.B."/>
            <person name="Han X.H."/>
            <person name="Huang E.J."/>
            <person name="Li L.F."/>
            <person name="Wei W."/>
            <person name="Gao Y.C."/>
            <person name="Liu J.Z."/>
            <person name="Shao H.Z."/>
            <person name="Wang X."/>
            <person name="Wang C.C."/>
            <person name="Yang T.C."/>
            <person name="Huo Q.B."/>
            <person name="Li W."/>
            <person name="Chen H.Y."/>
            <person name="Chen S.E."/>
            <person name="Zhou L.G."/>
            <person name="Ni X.B."/>
            <person name="Tian J.H."/>
            <person name="Sheng Y."/>
            <person name="Liu T."/>
            <person name="Pan Y.S."/>
            <person name="Xia L.Y."/>
            <person name="Li J."/>
            <person name="Zhao F."/>
            <person name="Cao W.C."/>
        </authorList>
    </citation>
    <scope>NUCLEOTIDE SEQUENCE [LARGE SCALE GENOMIC DNA]</scope>
    <source>
        <strain evidence="1">Iper-2018</strain>
    </source>
</reference>